<evidence type="ECO:0000259" key="2">
    <source>
        <dbReference type="SMART" id="SM00325"/>
    </source>
</evidence>
<dbReference type="SMART" id="SM00325">
    <property type="entry name" value="RhoGEF"/>
    <property type="match status" value="1"/>
</dbReference>
<dbReference type="OrthoDB" id="4066896at2759"/>
<keyword evidence="4" id="KW-1185">Reference proteome</keyword>
<feature type="region of interest" description="Disordered" evidence="1">
    <location>
        <begin position="923"/>
        <end position="997"/>
    </location>
</feature>
<proteinExistence type="predicted"/>
<dbReference type="InterPro" id="IPR057454">
    <property type="entry name" value="Bud3_C"/>
</dbReference>
<dbReference type="Proteomes" id="UP000242525">
    <property type="component" value="Unassembled WGS sequence"/>
</dbReference>
<name>A0A0J9XI58_GEOCN</name>
<dbReference type="STRING" id="1173061.A0A0J9XI58"/>
<feature type="compositionally biased region" description="Polar residues" evidence="1">
    <location>
        <begin position="976"/>
        <end position="987"/>
    </location>
</feature>
<feature type="region of interest" description="Disordered" evidence="1">
    <location>
        <begin position="1047"/>
        <end position="1069"/>
    </location>
</feature>
<feature type="compositionally biased region" description="Low complexity" evidence="1">
    <location>
        <begin position="956"/>
        <end position="967"/>
    </location>
</feature>
<reference evidence="3" key="1">
    <citation type="submission" date="2014-03" db="EMBL/GenBank/DDBJ databases">
        <authorList>
            <person name="Casaregola S."/>
        </authorList>
    </citation>
    <scope>NUCLEOTIDE SEQUENCE [LARGE SCALE GENOMIC DNA]</scope>
    <source>
        <strain evidence="3">CLIB 918</strain>
    </source>
</reference>
<dbReference type="Pfam" id="PF12015">
    <property type="entry name" value="Bud3_N"/>
    <property type="match status" value="1"/>
</dbReference>
<feature type="compositionally biased region" description="Polar residues" evidence="1">
    <location>
        <begin position="923"/>
        <end position="935"/>
    </location>
</feature>
<dbReference type="Pfam" id="PF25351">
    <property type="entry name" value="PH_BUD3_C"/>
    <property type="match status" value="1"/>
</dbReference>
<evidence type="ECO:0000256" key="1">
    <source>
        <dbReference type="SAM" id="MobiDB-lite"/>
    </source>
</evidence>
<organism evidence="3 4">
    <name type="scientific">Geotrichum candidum</name>
    <name type="common">Oospora lactis</name>
    <name type="synonym">Dipodascus geotrichum</name>
    <dbReference type="NCBI Taxonomy" id="1173061"/>
    <lineage>
        <taxon>Eukaryota</taxon>
        <taxon>Fungi</taxon>
        <taxon>Dikarya</taxon>
        <taxon>Ascomycota</taxon>
        <taxon>Saccharomycotina</taxon>
        <taxon>Dipodascomycetes</taxon>
        <taxon>Dipodascales</taxon>
        <taxon>Dipodascaceae</taxon>
        <taxon>Geotrichum</taxon>
    </lineage>
</organism>
<evidence type="ECO:0000313" key="3">
    <source>
        <dbReference type="EMBL" id="CDO57026.1"/>
    </source>
</evidence>
<dbReference type="GO" id="GO:0005085">
    <property type="term" value="F:guanyl-nucleotide exchange factor activity"/>
    <property type="evidence" value="ECO:0007669"/>
    <property type="project" value="InterPro"/>
</dbReference>
<dbReference type="InterPro" id="IPR021895">
    <property type="entry name" value="Bud3_N"/>
</dbReference>
<dbReference type="InterPro" id="IPR000219">
    <property type="entry name" value="DH_dom"/>
</dbReference>
<comment type="caution">
    <text evidence="3">The sequence shown here is derived from an EMBL/GenBank/DDBJ whole genome shotgun (WGS) entry which is preliminary data.</text>
</comment>
<protein>
    <submittedName>
        <fullName evidence="3">Similar to Saccharomyces cerevisiae YCL014W BUD3 Protein involved in bud-site selection and required for axial budding pattern</fullName>
    </submittedName>
</protein>
<feature type="compositionally biased region" description="Polar residues" evidence="1">
    <location>
        <begin position="812"/>
        <end position="823"/>
    </location>
</feature>
<feature type="region of interest" description="Disordered" evidence="1">
    <location>
        <begin position="796"/>
        <end position="860"/>
    </location>
</feature>
<evidence type="ECO:0000313" key="4">
    <source>
        <dbReference type="Proteomes" id="UP000242525"/>
    </source>
</evidence>
<dbReference type="EMBL" id="CCBN010000018">
    <property type="protein sequence ID" value="CDO57026.1"/>
    <property type="molecule type" value="Genomic_DNA"/>
</dbReference>
<gene>
    <name evidence="3" type="ORF">BN980_GECA18s01121g</name>
</gene>
<accession>A0A0J9XI58</accession>
<sequence length="1445" mass="158648">MTISLPSSYSKQTTPLPTDLSSWAEKLIVLNTNQSFQNSFTEAHAKDAVYMIGSDALLGPLLAVVYKDQPSSPSLSTILIGRHGISESVNMTISPRSRFYSACLNLPEEQRTSMVRKAIAVSCLRTFSNMDLAIKSRLTFSTHENQLFDWDETTAGNIASQMIPAIGRYPADIGRAILDTGVLSPKFIKSSVIDIIYQDSPLTNDLNNELVYLFGHQLENLFDPLAEYSPETTEMLYTPPTYPPMQRPSDTELVQSVCEELFSIHSHFTTDLLNLLQDFLIPLRVKVLSGDVPGVNMRILNSIFPPTIDEVVRVNNIFYEALSLALPYGSYEVIKACGISIPYFYKACMRHEATTKNFSANLRQHYDLIMASTRTLGRFTINRIESIIHCSLHLTKIKMVLDRLVKLVQWRYDEVANVEEFYQSAVGTIDSFGKESCISPYDNRIFTSTGKLLVEISKGWPKELEYGWINRRVVTIFDAVGVMQDQPDILNVVFVFTDSVVVIKPQEPISVTSDSGIHKPSVADMLMHSMINSVPLPNMPELNVVGWAPIENVYMAEVEGAQSLAMYITGAGFVKSDTDSSNLELFRLISPDVTASSIINFLSKAKIMNKTQPFHLFLNQQQHFSIFATVQEYQGYVNEVKKCPIAIFANMHIPDNTLDAHGLVACIGTQIFDTEHVSITVMSKLAYNIHKIVLKTEFSAAIASQVSHLYSLYFTSSNPLAVDMAIKSNSSIAKHLIKYAATPRKQTKLKSSKLRVTIKEPDKSDLSRRPSLRQRLSPVSMLNKISYRVSQDLLRKDSNSKANSKKHRARSFLQSGGSSTQMTPLPPNRDDRGHSNRAISTVSLPAPRVTPKPSETQIRHSCPVPSAVAGITIAPVRTAKATAAASAAPSTSTNVTPLLLPQRKSSKPKLLISTNLTLSQQNLVEKPKSSLSNVAAPTPPHEHINHTKQSGSSQDANSAASSHGSNAVKESERVSDTSSGHNTSRSSLLPAVVTGQRTATNSVVSVAGWSTDKADKENTTHIEDLTAISLDTTRSFITVSDMTSLGADATSDKGYSDNGSNDSVQKSSDHSISVKEWYQDLVANNRSSLDSSLDSVPGIDAIESTFEDEDEDEAAEGADVLTDLTESMRNLTEFISEKHSPHSRSEDSVLLADDFSYLAGMVSSTEQNDISRTGSLYPDMRESSVLFLGNYAHGHDDAAPKHSSIESLGAFASVQQHQQVSMTRSHESHDTSVERIMETRRYKPGQSYSGAQSSGKTGVVIISDDEDLSVYHDCDDDSSSGIDSILRVNQQLAKHNAERTTPKTPSPAQQVLGQATPQLSVTELKLRALTVNLEGLAHGAGALASELNRVSAVTLHLYKGTRGLMALPASVPKLTPSDQQRVANVERGNRTLLMAGLWTLVAATAGSPGKESRTMIQAYLDIEWDRRTILHEKMGPAIPPQLWQV</sequence>
<feature type="domain" description="DH" evidence="2">
    <location>
        <begin position="257"/>
        <end position="434"/>
    </location>
</feature>
<feature type="compositionally biased region" description="Polar residues" evidence="1">
    <location>
        <begin position="1057"/>
        <end position="1066"/>
    </location>
</feature>